<evidence type="ECO:0000313" key="1">
    <source>
        <dbReference type="EMBL" id="EFM01128.1"/>
    </source>
</evidence>
<keyword evidence="2" id="KW-1185">Reference proteome</keyword>
<proteinExistence type="predicted"/>
<accession>E0NUM1</accession>
<reference evidence="1" key="1">
    <citation type="submission" date="2010-07" db="EMBL/GenBank/DDBJ databases">
        <authorList>
            <person name="Muzny D."/>
            <person name="Qin X."/>
            <person name="Deng J."/>
            <person name="Jiang H."/>
            <person name="Liu Y."/>
            <person name="Qu J."/>
            <person name="Song X.-Z."/>
            <person name="Zhang L."/>
            <person name="Thornton R."/>
            <person name="Coyle M."/>
            <person name="Francisco L."/>
            <person name="Jackson L."/>
            <person name="Javaid M."/>
            <person name="Korchina V."/>
            <person name="Kovar C."/>
            <person name="Mata R."/>
            <person name="Mathew T."/>
            <person name="Ngo R."/>
            <person name="Nguyen L."/>
            <person name="Nguyen N."/>
            <person name="Okwuonu G."/>
            <person name="Ongeri F."/>
            <person name="Pham C."/>
            <person name="Simmons D."/>
            <person name="Wilczek-Boney K."/>
            <person name="Hale W."/>
            <person name="Jakkamsetti A."/>
            <person name="Pham P."/>
            <person name="Ruth R."/>
            <person name="San Lucas F."/>
            <person name="Warren J."/>
            <person name="Zhang J."/>
            <person name="Zhao Z."/>
            <person name="Zhou C."/>
            <person name="Zhu D."/>
            <person name="Lee S."/>
            <person name="Bess C."/>
            <person name="Blankenburg K."/>
            <person name="Forbes L."/>
            <person name="Fu Q."/>
            <person name="Gubbala S."/>
            <person name="Hirani K."/>
            <person name="Jayaseelan J.C."/>
            <person name="Lara F."/>
            <person name="Munidasa M."/>
            <person name="Palculict T."/>
            <person name="Patil S."/>
            <person name="Pu L.-L."/>
            <person name="Saada N."/>
            <person name="Tang L."/>
            <person name="Weissenberger G."/>
            <person name="Zhu Y."/>
            <person name="Hemphill L."/>
            <person name="Shang Y."/>
            <person name="Youmans B."/>
            <person name="Ayvaz T."/>
            <person name="Ross M."/>
            <person name="Santibanez J."/>
            <person name="Aqrawi P."/>
            <person name="Gross S."/>
            <person name="Joshi V."/>
            <person name="Fowler G."/>
            <person name="Nazareth L."/>
            <person name="Reid J."/>
            <person name="Worley K."/>
            <person name="Petrosino J."/>
            <person name="Highlander S."/>
            <person name="Gibbs R."/>
        </authorList>
    </citation>
    <scope>NUCLEOTIDE SEQUENCE [LARGE SCALE GENOMIC DNA]</scope>
    <source>
        <strain evidence="1">DSM 16973</strain>
    </source>
</reference>
<dbReference type="EMBL" id="AEEI01000053">
    <property type="protein sequence ID" value="EFM01128.1"/>
    <property type="molecule type" value="Genomic_DNA"/>
</dbReference>
<dbReference type="AlphaFoldDB" id="E0NUM1"/>
<sequence>MDLKNSMKKPKVFGLGLLHAVSSRGGNKLTPPPNRPFSR</sequence>
<name>E0NUM1_9BACT</name>
<comment type="caution">
    <text evidence="1">The sequence shown here is derived from an EMBL/GenBank/DDBJ whole genome shotgun (WGS) entry which is preliminary data.</text>
</comment>
<dbReference type="BioCyc" id="PMAR862515-HMP:GMOO-1902-MONOMER"/>
<evidence type="ECO:0000313" key="2">
    <source>
        <dbReference type="Proteomes" id="UP000004394"/>
    </source>
</evidence>
<organism evidence="1 2">
    <name type="scientific">Hoylesella marshii DSM 16973 = JCM 13450</name>
    <dbReference type="NCBI Taxonomy" id="862515"/>
    <lineage>
        <taxon>Bacteria</taxon>
        <taxon>Pseudomonadati</taxon>
        <taxon>Bacteroidota</taxon>
        <taxon>Bacteroidia</taxon>
        <taxon>Bacteroidales</taxon>
        <taxon>Prevotellaceae</taxon>
        <taxon>Hoylesella</taxon>
    </lineage>
</organism>
<protein>
    <submittedName>
        <fullName evidence="1">Uncharacterized protein</fullName>
    </submittedName>
</protein>
<dbReference type="Proteomes" id="UP000004394">
    <property type="component" value="Unassembled WGS sequence"/>
</dbReference>
<dbReference type="HOGENOM" id="CLU_3314675_0_0_10"/>
<gene>
    <name evidence="1" type="ORF">HMPREF0658_1876</name>
</gene>